<organism evidence="2 3">
    <name type="scientific">candidate division WOR-1 bacterium RIFOXYC2_FULL_41_25</name>
    <dbReference type="NCBI Taxonomy" id="1802586"/>
    <lineage>
        <taxon>Bacteria</taxon>
        <taxon>Bacillati</taxon>
        <taxon>Saganbacteria</taxon>
    </lineage>
</organism>
<evidence type="ECO:0000259" key="1">
    <source>
        <dbReference type="Pfam" id="PF08242"/>
    </source>
</evidence>
<dbReference type="Proteomes" id="UP000177309">
    <property type="component" value="Unassembled WGS sequence"/>
</dbReference>
<gene>
    <name evidence="2" type="ORF">A2462_04685</name>
</gene>
<dbReference type="InterPro" id="IPR029063">
    <property type="entry name" value="SAM-dependent_MTases_sf"/>
</dbReference>
<dbReference type="AlphaFoldDB" id="A0A1F4TPW5"/>
<protein>
    <recommendedName>
        <fullName evidence="1">Methyltransferase type 12 domain-containing protein</fullName>
    </recommendedName>
</protein>
<sequence>MDKQAQIDYFEGLLDQHGENYLALDWNNPESQKLRYQIFKEIFIYGRKAANISVLDVGCGFGDFYGFLKREKLLKAHRINYSGYDISAKLLAVAKKKYSEARFELKDILEDRLIPQFDYLFASGIFNIRTTDAESHLEFVKSMILRMFDLSRYGAALNFLSEGALPISDFEDRQSGRYFYFKPEEILHFCRFVCGKYILRHDYHLGDFTVYLLK</sequence>
<dbReference type="SUPFAM" id="SSF53335">
    <property type="entry name" value="S-adenosyl-L-methionine-dependent methyltransferases"/>
    <property type="match status" value="1"/>
</dbReference>
<name>A0A1F4TPW5_UNCSA</name>
<comment type="caution">
    <text evidence="2">The sequence shown here is derived from an EMBL/GenBank/DDBJ whole genome shotgun (WGS) entry which is preliminary data.</text>
</comment>
<feature type="domain" description="Methyltransferase type 12" evidence="1">
    <location>
        <begin position="55"/>
        <end position="132"/>
    </location>
</feature>
<dbReference type="InterPro" id="IPR013217">
    <property type="entry name" value="Methyltransf_12"/>
</dbReference>
<dbReference type="EMBL" id="MEUI01000014">
    <property type="protein sequence ID" value="OGC34609.1"/>
    <property type="molecule type" value="Genomic_DNA"/>
</dbReference>
<proteinExistence type="predicted"/>
<evidence type="ECO:0000313" key="2">
    <source>
        <dbReference type="EMBL" id="OGC34609.1"/>
    </source>
</evidence>
<accession>A0A1F4TPW5</accession>
<dbReference type="Pfam" id="PF08242">
    <property type="entry name" value="Methyltransf_12"/>
    <property type="match status" value="1"/>
</dbReference>
<evidence type="ECO:0000313" key="3">
    <source>
        <dbReference type="Proteomes" id="UP000177309"/>
    </source>
</evidence>
<dbReference type="Gene3D" id="3.40.50.150">
    <property type="entry name" value="Vaccinia Virus protein VP39"/>
    <property type="match status" value="1"/>
</dbReference>
<reference evidence="2 3" key="1">
    <citation type="journal article" date="2016" name="Nat. Commun.">
        <title>Thousands of microbial genomes shed light on interconnected biogeochemical processes in an aquifer system.</title>
        <authorList>
            <person name="Anantharaman K."/>
            <person name="Brown C.T."/>
            <person name="Hug L.A."/>
            <person name="Sharon I."/>
            <person name="Castelle C.J."/>
            <person name="Probst A.J."/>
            <person name="Thomas B.C."/>
            <person name="Singh A."/>
            <person name="Wilkins M.J."/>
            <person name="Karaoz U."/>
            <person name="Brodie E.L."/>
            <person name="Williams K.H."/>
            <person name="Hubbard S.S."/>
            <person name="Banfield J.F."/>
        </authorList>
    </citation>
    <scope>NUCLEOTIDE SEQUENCE [LARGE SCALE GENOMIC DNA]</scope>
</reference>